<dbReference type="EMBL" id="JASAOG010000004">
    <property type="protein sequence ID" value="KAK0068850.1"/>
    <property type="molecule type" value="Genomic_DNA"/>
</dbReference>
<dbReference type="PANTHER" id="PTHR46252:SF3">
    <property type="entry name" value="KIELIN_CHORDIN-LIKE PROTEIN"/>
    <property type="match status" value="1"/>
</dbReference>
<dbReference type="Proteomes" id="UP001233172">
    <property type="component" value="Unassembled WGS sequence"/>
</dbReference>
<proteinExistence type="predicted"/>
<gene>
    <name evidence="3" type="ORF">Bpfe_001813</name>
</gene>
<feature type="compositionally biased region" description="Low complexity" evidence="1">
    <location>
        <begin position="591"/>
        <end position="601"/>
    </location>
</feature>
<feature type="region of interest" description="Disordered" evidence="1">
    <location>
        <begin position="589"/>
        <end position="633"/>
    </location>
</feature>
<dbReference type="InterPro" id="IPR042979">
    <property type="entry name" value="VWC2/VWC2L"/>
</dbReference>
<evidence type="ECO:0000313" key="4">
    <source>
        <dbReference type="Proteomes" id="UP001233172"/>
    </source>
</evidence>
<accession>A0AAD8CB76</accession>
<comment type="caution">
    <text evidence="3">The sequence shown here is derived from an EMBL/GenBank/DDBJ whole genome shotgun (WGS) entry which is preliminary data.</text>
</comment>
<dbReference type="GO" id="GO:0045202">
    <property type="term" value="C:synapse"/>
    <property type="evidence" value="ECO:0007669"/>
    <property type="project" value="UniProtKB-SubCell"/>
</dbReference>
<keyword evidence="4" id="KW-1185">Reference proteome</keyword>
<dbReference type="PANTHER" id="PTHR46252">
    <property type="entry name" value="BRORIN FAMILY MEMBER"/>
    <property type="match status" value="1"/>
</dbReference>
<organism evidence="3 4">
    <name type="scientific">Biomphalaria pfeifferi</name>
    <name type="common">Bloodfluke planorb</name>
    <name type="synonym">Freshwater snail</name>
    <dbReference type="NCBI Taxonomy" id="112525"/>
    <lineage>
        <taxon>Eukaryota</taxon>
        <taxon>Metazoa</taxon>
        <taxon>Spiralia</taxon>
        <taxon>Lophotrochozoa</taxon>
        <taxon>Mollusca</taxon>
        <taxon>Gastropoda</taxon>
        <taxon>Heterobranchia</taxon>
        <taxon>Euthyneura</taxon>
        <taxon>Panpulmonata</taxon>
        <taxon>Hygrophila</taxon>
        <taxon>Lymnaeoidea</taxon>
        <taxon>Planorbidae</taxon>
        <taxon>Biomphalaria</taxon>
    </lineage>
</organism>
<protein>
    <submittedName>
        <fullName evidence="3">Kielin/chordin-like protein</fullName>
    </submittedName>
</protein>
<dbReference type="AlphaFoldDB" id="A0AAD8CB76"/>
<name>A0AAD8CB76_BIOPF</name>
<dbReference type="GO" id="GO:0005615">
    <property type="term" value="C:extracellular space"/>
    <property type="evidence" value="ECO:0007669"/>
    <property type="project" value="TreeGrafter"/>
</dbReference>
<dbReference type="Pfam" id="PF23334">
    <property type="entry name" value="VWC2L_2nd"/>
    <property type="match status" value="3"/>
</dbReference>
<evidence type="ECO:0000256" key="2">
    <source>
        <dbReference type="SAM" id="SignalP"/>
    </source>
</evidence>
<sequence>MLCFKSSLLLVLVALLIRANQGQVTKEADVIVTPEAETIAIETTFIETPVTPFQCEGVEKPLEDSPCGGCSCINNEWACKMAACMRPPCVDAVTKPGQCCGECPNGPNCYIDGVLIAMDQDYVRPDGSVCFCQYNSWETEVLCIPPFVTPPDCKGLDKPVDDGPCSFCSCEPNGWGQFEWSCIVADCMVPKCVDAVREPGQCCEVCPNGPNCDIDGVLVSMNQDYVRPDGSVCFCEEGGPWEQGNIICTPPRDTTTPAGCENQPKPEEGSCAICSCVNWSEKYEWICFSPMCSMPQCVDAVTQPGQCCPECPNGPNCYLEGQIVPLEKEHVMSDGSICYCQSPRDYWSAPEVICMPPTPPPTTSVGCEGQAKPFEDGPCGGCMCDNWSGEYEWICYMASCMMPNCVDPVKKPDQCCEECPNGPNCYIDDVIVPMGQEYVRSDGFVCFCQQNEPWQQADVICMPPFTTPAGCENQEKPWDSPCVTCDCVDWSGAGNADWVCWMTDCFPAPCVDKVSVPNECCETCPNGPNCETFGEIIPLGVNKTINGLECHCEYTFILEAPIAVCHPILTTTLETITPSPISSTIKERTTLRQSSTTTLETITPSPISSTIKERTTLRQSSTTTSQKTTPNKK</sequence>
<feature type="chain" id="PRO_5041903396" evidence="2">
    <location>
        <begin position="23"/>
        <end position="633"/>
    </location>
</feature>
<evidence type="ECO:0000313" key="3">
    <source>
        <dbReference type="EMBL" id="KAK0068850.1"/>
    </source>
</evidence>
<dbReference type="GO" id="GO:0032281">
    <property type="term" value="C:AMPA glutamate receptor complex"/>
    <property type="evidence" value="ECO:0007669"/>
    <property type="project" value="TreeGrafter"/>
</dbReference>
<reference evidence="3" key="1">
    <citation type="journal article" date="2023" name="PLoS Negl. Trop. Dis.">
        <title>A genome sequence for Biomphalaria pfeifferi, the major vector snail for the human-infecting parasite Schistosoma mansoni.</title>
        <authorList>
            <person name="Bu L."/>
            <person name="Lu L."/>
            <person name="Laidemitt M.R."/>
            <person name="Zhang S.M."/>
            <person name="Mutuku M."/>
            <person name="Mkoji G."/>
            <person name="Steinauer M."/>
            <person name="Loker E.S."/>
        </authorList>
    </citation>
    <scope>NUCLEOTIDE SEQUENCE</scope>
    <source>
        <strain evidence="3">KasaAsao</strain>
    </source>
</reference>
<evidence type="ECO:0000256" key="1">
    <source>
        <dbReference type="SAM" id="MobiDB-lite"/>
    </source>
</evidence>
<dbReference type="GO" id="GO:0030514">
    <property type="term" value="P:negative regulation of BMP signaling pathway"/>
    <property type="evidence" value="ECO:0007669"/>
    <property type="project" value="TreeGrafter"/>
</dbReference>
<feature type="compositionally biased region" description="Low complexity" evidence="1">
    <location>
        <begin position="617"/>
        <end position="633"/>
    </location>
</feature>
<keyword evidence="2" id="KW-0732">Signal</keyword>
<reference evidence="3" key="2">
    <citation type="submission" date="2023-04" db="EMBL/GenBank/DDBJ databases">
        <authorList>
            <person name="Bu L."/>
            <person name="Lu L."/>
            <person name="Laidemitt M.R."/>
            <person name="Zhang S.M."/>
            <person name="Mutuku M."/>
            <person name="Mkoji G."/>
            <person name="Steinauer M."/>
            <person name="Loker E.S."/>
        </authorList>
    </citation>
    <scope>NUCLEOTIDE SEQUENCE</scope>
    <source>
        <strain evidence="3">KasaAsao</strain>
        <tissue evidence="3">Whole Snail</tissue>
    </source>
</reference>
<feature type="signal peptide" evidence="2">
    <location>
        <begin position="1"/>
        <end position="22"/>
    </location>
</feature>